<evidence type="ECO:0000313" key="3">
    <source>
        <dbReference type="Proteomes" id="UP000176864"/>
    </source>
</evidence>
<dbReference type="Proteomes" id="UP000176864">
    <property type="component" value="Unassembled WGS sequence"/>
</dbReference>
<dbReference type="STRING" id="1817824.A2751_01605"/>
<keyword evidence="1" id="KW-0472">Membrane</keyword>
<reference evidence="2 3" key="1">
    <citation type="journal article" date="2016" name="Nat. Commun.">
        <title>Thousands of microbial genomes shed light on interconnected biogeochemical processes in an aquifer system.</title>
        <authorList>
            <person name="Anantharaman K."/>
            <person name="Brown C.T."/>
            <person name="Hug L.A."/>
            <person name="Sharon I."/>
            <person name="Castelle C.J."/>
            <person name="Probst A.J."/>
            <person name="Thomas B.C."/>
            <person name="Singh A."/>
            <person name="Wilkins M.J."/>
            <person name="Karaoz U."/>
            <person name="Brodie E.L."/>
            <person name="Williams K.H."/>
            <person name="Hubbard S.S."/>
            <person name="Banfield J.F."/>
        </authorList>
    </citation>
    <scope>NUCLEOTIDE SEQUENCE [LARGE SCALE GENOMIC DNA]</scope>
</reference>
<accession>A0A1F5NJB3</accession>
<protein>
    <submittedName>
        <fullName evidence="2">Uncharacterized protein</fullName>
    </submittedName>
</protein>
<dbReference type="EMBL" id="MFEK01000016">
    <property type="protein sequence ID" value="OGE77735.1"/>
    <property type="molecule type" value="Genomic_DNA"/>
</dbReference>
<gene>
    <name evidence="2" type="ORF">A2751_01605</name>
</gene>
<feature type="transmembrane region" description="Helical" evidence="1">
    <location>
        <begin position="58"/>
        <end position="79"/>
    </location>
</feature>
<dbReference type="AlphaFoldDB" id="A0A1F5NJB3"/>
<feature type="transmembrane region" description="Helical" evidence="1">
    <location>
        <begin position="91"/>
        <end position="112"/>
    </location>
</feature>
<organism evidence="2 3">
    <name type="scientific">Candidatus Doudnabacteria bacterium RIFCSPHIGHO2_01_FULL_46_14</name>
    <dbReference type="NCBI Taxonomy" id="1817824"/>
    <lineage>
        <taxon>Bacteria</taxon>
        <taxon>Candidatus Doudnaibacteriota</taxon>
    </lineage>
</organism>
<evidence type="ECO:0000256" key="1">
    <source>
        <dbReference type="SAM" id="Phobius"/>
    </source>
</evidence>
<name>A0A1F5NJB3_9BACT</name>
<keyword evidence="1" id="KW-1133">Transmembrane helix</keyword>
<comment type="caution">
    <text evidence="2">The sequence shown here is derived from an EMBL/GenBank/DDBJ whole genome shotgun (WGS) entry which is preliminary data.</text>
</comment>
<sequence>MVDVTKLWDKRYLFGPNPFDLARSDHIFFVLAITCVIIAAAAKIIVLRAERGSPKKILFGRVFHLFLTIGILLGIWYGARIERIPWIYTHFTALLLLIVGLVWFGFITRFYLRVHRSAQERWQDEQVKLQYLKR</sequence>
<keyword evidence="1" id="KW-0812">Transmembrane</keyword>
<feature type="transmembrane region" description="Helical" evidence="1">
    <location>
        <begin position="26"/>
        <end position="46"/>
    </location>
</feature>
<evidence type="ECO:0000313" key="2">
    <source>
        <dbReference type="EMBL" id="OGE77735.1"/>
    </source>
</evidence>
<proteinExistence type="predicted"/>